<reference evidence="1 2" key="1">
    <citation type="submission" date="2017-07" db="EMBL/GenBank/DDBJ databases">
        <authorList>
            <person name="Talla V."/>
            <person name="Backstrom N."/>
        </authorList>
    </citation>
    <scope>NUCLEOTIDE SEQUENCE [LARGE SCALE GENOMIC DNA]</scope>
</reference>
<dbReference type="Proteomes" id="UP000324832">
    <property type="component" value="Unassembled WGS sequence"/>
</dbReference>
<organism evidence="1 2">
    <name type="scientific">Leptidea sinapis</name>
    <dbReference type="NCBI Taxonomy" id="189913"/>
    <lineage>
        <taxon>Eukaryota</taxon>
        <taxon>Metazoa</taxon>
        <taxon>Ecdysozoa</taxon>
        <taxon>Arthropoda</taxon>
        <taxon>Hexapoda</taxon>
        <taxon>Insecta</taxon>
        <taxon>Pterygota</taxon>
        <taxon>Neoptera</taxon>
        <taxon>Endopterygota</taxon>
        <taxon>Lepidoptera</taxon>
        <taxon>Glossata</taxon>
        <taxon>Ditrysia</taxon>
        <taxon>Papilionoidea</taxon>
        <taxon>Pieridae</taxon>
        <taxon>Dismorphiinae</taxon>
        <taxon>Leptidea</taxon>
    </lineage>
</organism>
<accession>A0A5E4QNH7</accession>
<dbReference type="AlphaFoldDB" id="A0A5E4QNH7"/>
<name>A0A5E4QNH7_9NEOP</name>
<sequence>MLGLSKSIRNILLSKNAYNNNLMNRLLKVKSHTRVIHSSSRMCVKIFMEKENHYAFEILKRTGQVSDFIKTETRIPMSKEDFERLTSKNWLNESKEEIFEHFKKFATYSTENKLCISNSVFDNFVDSLTDNIQNATDEELKSLFYTLTLWPETNSIRTRNYIEIWAALDDECINRFKKWSFDEWLSYIYLFYLLNATRASDFCYKSIQRLTYKSHKLTKSQYIQTMFYIATMRFSPSDMHNLELCLEKNYDQFNLDELAVVSMGFFKSQIPIRSMNLVSKIIDNLVANIKEIHEVSLAALLKIVRFSRKIPIDDKIITLLDILQHEVPRLSVMCNVHIALLAASTLTLHEPCLTKIADKVLDNISLTRLKDIERLVLTFGTFSLEPKTKRNFIETVLSELRKPIREDEIKIHGRSFACCVSYLGLLQSYPLDLMKRVLNKEFLLSNYGKHCLSYGREILTLHNQIQIMHKDVDWQCLSDKEALSLAKKYTDYIPDENYKKQYNITERMFLDVKKVLEETRGGKEFVGAHHIVTHHQRGDLIICDSKEGTPSPVTEISKSKFGFNWFAPNDNNIWIALIIAGRNAMIYNSDIPCGQFYMKARELNALGFCSTIVSWRAYEKCQTYEEKRKYLNQLICEAKHNQKSINGSNETQYLSTNVI</sequence>
<dbReference type="EMBL" id="FZQP02003701">
    <property type="protein sequence ID" value="VVC98656.1"/>
    <property type="molecule type" value="Genomic_DNA"/>
</dbReference>
<keyword evidence="2" id="KW-1185">Reference proteome</keyword>
<evidence type="ECO:0000313" key="2">
    <source>
        <dbReference type="Proteomes" id="UP000324832"/>
    </source>
</evidence>
<evidence type="ECO:0000313" key="1">
    <source>
        <dbReference type="EMBL" id="VVC98656.1"/>
    </source>
</evidence>
<evidence type="ECO:0008006" key="3">
    <source>
        <dbReference type="Google" id="ProtNLM"/>
    </source>
</evidence>
<proteinExistence type="predicted"/>
<gene>
    <name evidence="1" type="ORF">LSINAPIS_LOCUS9697</name>
</gene>
<protein>
    <recommendedName>
        <fullName evidence="3">RAP domain-containing protein</fullName>
    </recommendedName>
</protein>